<comment type="caution">
    <text evidence="8">The sequence shown here is derived from an EMBL/GenBank/DDBJ whole genome shotgun (WGS) entry which is preliminary data.</text>
</comment>
<dbReference type="PANTHER" id="PTHR30468:SF10">
    <property type="entry name" value="TAUD_TFDA-LIKE DOMAIN-CONTAINING PROTEIN"/>
    <property type="match status" value="1"/>
</dbReference>
<keyword evidence="3" id="KW-0479">Metal-binding</keyword>
<dbReference type="Gene3D" id="3.60.130.10">
    <property type="entry name" value="Clavaminate synthase-like"/>
    <property type="match status" value="1"/>
</dbReference>
<sequence length="406" mass="44684">MGSVSPTLSAVSGSTVGSEISPQVGMQASLKHALLKVDDNFSLSDAPTNECDDDEPAMKNFTKSFPPPLKLGNSIASWKYDDITQTIGRMYSAEVDLVEVLESPNADAMLLDLAITISQRGLVVFRNQGNLTPKQLKDFTHRLGQLTGKPSESSVHIHPINHTVHKEGEKPDLEMSTIARNPAKMLSKQTGVVKASGKKQLKKQSVADGWHTDIAFERVTSDYTSLICRTRPSTGGDTVFASAYEVYDRLSPPLRAWLETLTGRFSPVGYEPDPEVAHLYQIARGHPSNIDQSLNAEHPMVRTNPVTGWKSVFGVGHHLQEVNGLAPAESKWIEDFLMAMVTNNHDLQCRVKWDVNDLAVFDNRSVYHTATYDYNEPRVCHRVVAVGEPPALDPKSVSRSDALGLE</sequence>
<dbReference type="OrthoDB" id="10257314at2759"/>
<keyword evidence="4" id="KW-0223">Dioxygenase</keyword>
<evidence type="ECO:0000313" key="8">
    <source>
        <dbReference type="EMBL" id="KAJ4387351.1"/>
    </source>
</evidence>
<dbReference type="InterPro" id="IPR003819">
    <property type="entry name" value="TauD/TfdA-like"/>
</dbReference>
<protein>
    <recommendedName>
        <fullName evidence="7">TauD/TfdA-like domain-containing protein</fullName>
    </recommendedName>
</protein>
<evidence type="ECO:0000313" key="9">
    <source>
        <dbReference type="Proteomes" id="UP001140453"/>
    </source>
</evidence>
<evidence type="ECO:0000256" key="6">
    <source>
        <dbReference type="ARBA" id="ARBA00023004"/>
    </source>
</evidence>
<keyword evidence="6" id="KW-0408">Iron</keyword>
<name>A0A9W8YM99_9PEZI</name>
<reference evidence="8" key="1">
    <citation type="submission" date="2022-10" db="EMBL/GenBank/DDBJ databases">
        <title>Tapping the CABI collections for fungal endophytes: first genome assemblies for Collariella, Neodidymelliopsis, Ascochyta clinopodiicola, Didymella pomorum, Didymosphaeria variabile, Neocosmospora piperis and Neocucurbitaria cava.</title>
        <authorList>
            <person name="Hill R."/>
        </authorList>
    </citation>
    <scope>NUCLEOTIDE SEQUENCE</scope>
    <source>
        <strain evidence="8">IMI 355082</strain>
    </source>
</reference>
<proteinExistence type="inferred from homology"/>
<evidence type="ECO:0000256" key="1">
    <source>
        <dbReference type="ARBA" id="ARBA00001954"/>
    </source>
</evidence>
<dbReference type="SUPFAM" id="SSF51197">
    <property type="entry name" value="Clavaminate synthase-like"/>
    <property type="match status" value="1"/>
</dbReference>
<dbReference type="GO" id="GO:0016706">
    <property type="term" value="F:2-oxoglutarate-dependent dioxygenase activity"/>
    <property type="evidence" value="ECO:0007669"/>
    <property type="project" value="TreeGrafter"/>
</dbReference>
<feature type="domain" description="TauD/TfdA-like" evidence="7">
    <location>
        <begin position="82"/>
        <end position="383"/>
    </location>
</feature>
<dbReference type="GO" id="GO:0005737">
    <property type="term" value="C:cytoplasm"/>
    <property type="evidence" value="ECO:0007669"/>
    <property type="project" value="TreeGrafter"/>
</dbReference>
<accession>A0A9W8YM99</accession>
<organism evidence="8 9">
    <name type="scientific">Gnomoniopsis smithogilvyi</name>
    <dbReference type="NCBI Taxonomy" id="1191159"/>
    <lineage>
        <taxon>Eukaryota</taxon>
        <taxon>Fungi</taxon>
        <taxon>Dikarya</taxon>
        <taxon>Ascomycota</taxon>
        <taxon>Pezizomycotina</taxon>
        <taxon>Sordariomycetes</taxon>
        <taxon>Sordariomycetidae</taxon>
        <taxon>Diaporthales</taxon>
        <taxon>Gnomoniaceae</taxon>
        <taxon>Gnomoniopsis</taxon>
    </lineage>
</organism>
<evidence type="ECO:0000256" key="4">
    <source>
        <dbReference type="ARBA" id="ARBA00022964"/>
    </source>
</evidence>
<dbReference type="Proteomes" id="UP001140453">
    <property type="component" value="Unassembled WGS sequence"/>
</dbReference>
<evidence type="ECO:0000256" key="3">
    <source>
        <dbReference type="ARBA" id="ARBA00022723"/>
    </source>
</evidence>
<dbReference type="AlphaFoldDB" id="A0A9W8YM99"/>
<dbReference type="Pfam" id="PF02668">
    <property type="entry name" value="TauD"/>
    <property type="match status" value="1"/>
</dbReference>
<comment type="similarity">
    <text evidence="2">Belongs to the TfdA dioxygenase family.</text>
</comment>
<dbReference type="PANTHER" id="PTHR30468">
    <property type="entry name" value="ALPHA-KETOGLUTARATE-DEPENDENT SULFONATE DIOXYGENASE"/>
    <property type="match status" value="1"/>
</dbReference>
<dbReference type="EMBL" id="JAPEVB010000005">
    <property type="protein sequence ID" value="KAJ4387351.1"/>
    <property type="molecule type" value="Genomic_DNA"/>
</dbReference>
<evidence type="ECO:0000259" key="7">
    <source>
        <dbReference type="Pfam" id="PF02668"/>
    </source>
</evidence>
<comment type="cofactor">
    <cofactor evidence="1">
        <name>Fe(2+)</name>
        <dbReference type="ChEBI" id="CHEBI:29033"/>
    </cofactor>
</comment>
<evidence type="ECO:0000256" key="5">
    <source>
        <dbReference type="ARBA" id="ARBA00023002"/>
    </source>
</evidence>
<dbReference type="GO" id="GO:0046872">
    <property type="term" value="F:metal ion binding"/>
    <property type="evidence" value="ECO:0007669"/>
    <property type="project" value="UniProtKB-KW"/>
</dbReference>
<gene>
    <name evidence="8" type="ORF">N0V93_007942</name>
</gene>
<dbReference type="InterPro" id="IPR051323">
    <property type="entry name" value="AtsK-like"/>
</dbReference>
<evidence type="ECO:0000256" key="2">
    <source>
        <dbReference type="ARBA" id="ARBA00005896"/>
    </source>
</evidence>
<keyword evidence="5" id="KW-0560">Oxidoreductase</keyword>
<keyword evidence="9" id="KW-1185">Reference proteome</keyword>
<dbReference type="InterPro" id="IPR042098">
    <property type="entry name" value="TauD-like_sf"/>
</dbReference>